<keyword evidence="1" id="KW-1133">Transmembrane helix</keyword>
<dbReference type="Pfam" id="PF05145">
    <property type="entry name" value="AbrB"/>
    <property type="match status" value="1"/>
</dbReference>
<dbReference type="GO" id="GO:0016020">
    <property type="term" value="C:membrane"/>
    <property type="evidence" value="ECO:0007669"/>
    <property type="project" value="InterPro"/>
</dbReference>
<reference evidence="2" key="1">
    <citation type="submission" date="2019-08" db="EMBL/GenBank/DDBJ databases">
        <authorList>
            <person name="Kucharzyk K."/>
            <person name="Murdoch R.W."/>
            <person name="Higgins S."/>
            <person name="Loffler F."/>
        </authorList>
    </citation>
    <scope>NUCLEOTIDE SEQUENCE</scope>
</reference>
<feature type="transmembrane region" description="Helical" evidence="1">
    <location>
        <begin position="78"/>
        <end position="100"/>
    </location>
</feature>
<dbReference type="AlphaFoldDB" id="A0A644YQ46"/>
<proteinExistence type="predicted"/>
<dbReference type="GO" id="GO:0010468">
    <property type="term" value="P:regulation of gene expression"/>
    <property type="evidence" value="ECO:0007669"/>
    <property type="project" value="InterPro"/>
</dbReference>
<accession>A0A644YQ46</accession>
<organism evidence="2">
    <name type="scientific">bioreactor metagenome</name>
    <dbReference type="NCBI Taxonomy" id="1076179"/>
    <lineage>
        <taxon>unclassified sequences</taxon>
        <taxon>metagenomes</taxon>
        <taxon>ecological metagenomes</taxon>
    </lineage>
</organism>
<comment type="caution">
    <text evidence="2">The sequence shown here is derived from an EMBL/GenBank/DDBJ whole genome shotgun (WGS) entry which is preliminary data.</text>
</comment>
<dbReference type="EMBL" id="VSSQ01005298">
    <property type="protein sequence ID" value="MPM28603.1"/>
    <property type="molecule type" value="Genomic_DNA"/>
</dbReference>
<dbReference type="InterPro" id="IPR017516">
    <property type="entry name" value="AbrB_dup"/>
</dbReference>
<evidence type="ECO:0000256" key="1">
    <source>
        <dbReference type="SAM" id="Phobius"/>
    </source>
</evidence>
<sequence length="165" mass="17799">MDKIIYTLIIAAIGGYVGIKLKIPAGAMIGAMVFVAIYNIKTSQGYIPRDFKLVAQVVVGAMLGLNFNMESILALKKLILPSIVLVVGLTVFSLLLGILIHKITGLDLVTALFSSSPGGLTDMSLLSEAYGAQTHVVALMHLIRLTTVITVFPILIKFLKEHLMF</sequence>
<feature type="transmembrane region" description="Helical" evidence="1">
    <location>
        <begin position="136"/>
        <end position="159"/>
    </location>
</feature>
<evidence type="ECO:0008006" key="3">
    <source>
        <dbReference type="Google" id="ProtNLM"/>
    </source>
</evidence>
<name>A0A644YQ46_9ZZZZ</name>
<gene>
    <name evidence="2" type="ORF">SDC9_75129</name>
</gene>
<dbReference type="PANTHER" id="PTHR38457:SF1">
    <property type="entry name" value="REGULATOR ABRB-RELATED"/>
    <property type="match status" value="1"/>
</dbReference>
<dbReference type="InterPro" id="IPR007820">
    <property type="entry name" value="AbrB_fam"/>
</dbReference>
<feature type="transmembrane region" description="Helical" evidence="1">
    <location>
        <begin position="46"/>
        <end position="66"/>
    </location>
</feature>
<protein>
    <recommendedName>
        <fullName evidence="3">Ammonia monooxygenase</fullName>
    </recommendedName>
</protein>
<keyword evidence="1" id="KW-0472">Membrane</keyword>
<feature type="transmembrane region" description="Helical" evidence="1">
    <location>
        <begin position="21"/>
        <end position="40"/>
    </location>
</feature>
<dbReference type="PANTHER" id="PTHR38457">
    <property type="entry name" value="REGULATOR ABRB-RELATED"/>
    <property type="match status" value="1"/>
</dbReference>
<dbReference type="NCBIfam" id="TIGR03082">
    <property type="entry name" value="Gneg_AbrB_dup"/>
    <property type="match status" value="1"/>
</dbReference>
<evidence type="ECO:0000313" key="2">
    <source>
        <dbReference type="EMBL" id="MPM28603.1"/>
    </source>
</evidence>
<keyword evidence="1" id="KW-0812">Transmembrane</keyword>